<dbReference type="InterPro" id="IPR003660">
    <property type="entry name" value="HAMP_dom"/>
</dbReference>
<keyword evidence="2 4" id="KW-0807">Transducer</keyword>
<evidence type="ECO:0000313" key="8">
    <source>
        <dbReference type="EMBL" id="PSJ46335.1"/>
    </source>
</evidence>
<dbReference type="PROSITE" id="PS50885">
    <property type="entry name" value="HAMP"/>
    <property type="match status" value="1"/>
</dbReference>
<name>A0A2P7R7Y4_9GAMM</name>
<dbReference type="Proteomes" id="UP000240243">
    <property type="component" value="Unassembled WGS sequence"/>
</dbReference>
<keyword evidence="5" id="KW-0812">Transmembrane</keyword>
<accession>A0A2P7R7Y4</accession>
<feature type="domain" description="Methyl-accepting transducer" evidence="6">
    <location>
        <begin position="124"/>
        <end position="360"/>
    </location>
</feature>
<feature type="transmembrane region" description="Helical" evidence="5">
    <location>
        <begin position="48"/>
        <end position="66"/>
    </location>
</feature>
<dbReference type="SMART" id="SM00283">
    <property type="entry name" value="MA"/>
    <property type="match status" value="1"/>
</dbReference>
<dbReference type="EMBL" id="PXYG01000002">
    <property type="protein sequence ID" value="PSJ46335.1"/>
    <property type="molecule type" value="Genomic_DNA"/>
</dbReference>
<gene>
    <name evidence="8" type="ORF">C7H85_06770</name>
</gene>
<keyword evidence="5" id="KW-0472">Membrane</keyword>
<evidence type="ECO:0000256" key="2">
    <source>
        <dbReference type="ARBA" id="ARBA00023224"/>
    </source>
</evidence>
<keyword evidence="9" id="KW-1185">Reference proteome</keyword>
<evidence type="ECO:0000313" key="9">
    <source>
        <dbReference type="Proteomes" id="UP000240243"/>
    </source>
</evidence>
<dbReference type="GO" id="GO:0006935">
    <property type="term" value="P:chemotaxis"/>
    <property type="evidence" value="ECO:0007669"/>
    <property type="project" value="UniProtKB-ARBA"/>
</dbReference>
<dbReference type="GO" id="GO:0016020">
    <property type="term" value="C:membrane"/>
    <property type="evidence" value="ECO:0007669"/>
    <property type="project" value="UniProtKB-SubCell"/>
</dbReference>
<evidence type="ECO:0000256" key="5">
    <source>
        <dbReference type="SAM" id="Phobius"/>
    </source>
</evidence>
<comment type="similarity">
    <text evidence="3">Belongs to the methyl-accepting chemotaxis (MCP) protein family.</text>
</comment>
<dbReference type="GO" id="GO:0007165">
    <property type="term" value="P:signal transduction"/>
    <property type="evidence" value="ECO:0007669"/>
    <property type="project" value="UniProtKB-KW"/>
</dbReference>
<feature type="transmembrane region" description="Helical" evidence="5">
    <location>
        <begin position="21"/>
        <end position="42"/>
    </location>
</feature>
<protein>
    <recommendedName>
        <fullName evidence="10">Methyl-accepting chemotaxis protein</fullName>
    </recommendedName>
</protein>
<dbReference type="Pfam" id="PF00015">
    <property type="entry name" value="MCPsignal"/>
    <property type="match status" value="1"/>
</dbReference>
<proteinExistence type="inferred from homology"/>
<reference evidence="8 9" key="1">
    <citation type="submission" date="2018-03" db="EMBL/GenBank/DDBJ databases">
        <title>The draft genome of Zobellella sp. 59N8.</title>
        <authorList>
            <person name="Liu L."/>
            <person name="Li L."/>
            <person name="Zhang X."/>
            <person name="Liang L."/>
            <person name="Wang T."/>
        </authorList>
    </citation>
    <scope>NUCLEOTIDE SEQUENCE [LARGE SCALE GENOMIC DNA]</scope>
    <source>
        <strain evidence="8 9">59N8</strain>
    </source>
</reference>
<dbReference type="SUPFAM" id="SSF58104">
    <property type="entry name" value="Methyl-accepting chemotaxis protein (MCP) signaling domain"/>
    <property type="match status" value="1"/>
</dbReference>
<feature type="domain" description="HAMP" evidence="7">
    <location>
        <begin position="67"/>
        <end position="119"/>
    </location>
</feature>
<comment type="subcellular location">
    <subcellularLocation>
        <location evidence="1">Membrane</location>
    </subcellularLocation>
</comment>
<evidence type="ECO:0000256" key="4">
    <source>
        <dbReference type="PROSITE-ProRule" id="PRU00284"/>
    </source>
</evidence>
<dbReference type="InterPro" id="IPR004089">
    <property type="entry name" value="MCPsignal_dom"/>
</dbReference>
<dbReference type="Gene3D" id="1.10.287.950">
    <property type="entry name" value="Methyl-accepting chemotaxis protein"/>
    <property type="match status" value="1"/>
</dbReference>
<dbReference type="PANTHER" id="PTHR32089">
    <property type="entry name" value="METHYL-ACCEPTING CHEMOTAXIS PROTEIN MCPB"/>
    <property type="match status" value="1"/>
</dbReference>
<evidence type="ECO:0000256" key="1">
    <source>
        <dbReference type="ARBA" id="ARBA00004370"/>
    </source>
</evidence>
<comment type="caution">
    <text evidence="8">The sequence shown here is derived from an EMBL/GenBank/DDBJ whole genome shotgun (WGS) entry which is preliminary data.</text>
</comment>
<dbReference type="RefSeq" id="WP_106728952.1">
    <property type="nucleotide sequence ID" value="NZ_PXYG01000002.1"/>
</dbReference>
<evidence type="ECO:0000256" key="3">
    <source>
        <dbReference type="ARBA" id="ARBA00029447"/>
    </source>
</evidence>
<sequence>MDKLLDRPGAGTRSQGRQGTLARWLVAAWGGPALGLVLFWALPSVTTAVLAVLLALAGLAAALLVWRQYRRGLRALAGFAAELGSGRLTARLSTAREDDFTPVAEQLNGAIRGFSGVLIELGRAADELHSVAAEATLNAATGEEGVRAQRDTTVSAAATLEELITSLAGTRDGAAEAARTAEMAVAEARQGAGLVSAVDQSMHGLARDVSDAADAAAALADGSRKIGSIATIIAEIAARTNLLALNAAIEAARAGDAGRGFAVVADEVRQLAERTTSATSDINGLIGDVQHQAGYLTQVVEAADDKSKQSARQAAEAAAALASIERAALSSLTRMQEIAEANAGQSVAGEQIAIDNQKVAELADDNARRVSESSELARYLEQLVTRLKERVTSYRYE</sequence>
<evidence type="ECO:0000259" key="6">
    <source>
        <dbReference type="PROSITE" id="PS50111"/>
    </source>
</evidence>
<dbReference type="PROSITE" id="PS50111">
    <property type="entry name" value="CHEMOTAXIS_TRANSDUC_2"/>
    <property type="match status" value="1"/>
</dbReference>
<evidence type="ECO:0000259" key="7">
    <source>
        <dbReference type="PROSITE" id="PS50885"/>
    </source>
</evidence>
<evidence type="ECO:0008006" key="10">
    <source>
        <dbReference type="Google" id="ProtNLM"/>
    </source>
</evidence>
<dbReference type="PANTHER" id="PTHR32089:SF112">
    <property type="entry name" value="LYSOZYME-LIKE PROTEIN-RELATED"/>
    <property type="match status" value="1"/>
</dbReference>
<keyword evidence="5" id="KW-1133">Transmembrane helix</keyword>
<dbReference type="AlphaFoldDB" id="A0A2P7R7Y4"/>
<organism evidence="8 9">
    <name type="scientific">Zobellella endophytica</name>
    <dbReference type="NCBI Taxonomy" id="2116700"/>
    <lineage>
        <taxon>Bacteria</taxon>
        <taxon>Pseudomonadati</taxon>
        <taxon>Pseudomonadota</taxon>
        <taxon>Gammaproteobacteria</taxon>
        <taxon>Aeromonadales</taxon>
        <taxon>Aeromonadaceae</taxon>
        <taxon>Zobellella</taxon>
    </lineage>
</organism>